<dbReference type="PANTHER" id="PTHR24321">
    <property type="entry name" value="DEHYDROGENASES, SHORT CHAIN"/>
    <property type="match status" value="1"/>
</dbReference>
<dbReference type="NCBIfam" id="NF005559">
    <property type="entry name" value="PRK07231.1"/>
    <property type="match status" value="1"/>
</dbReference>
<comment type="caution">
    <text evidence="3">The sequence shown here is derived from an EMBL/GenBank/DDBJ whole genome shotgun (WGS) entry which is preliminary data.</text>
</comment>
<dbReference type="RefSeq" id="WP_103311899.1">
    <property type="nucleotide sequence ID" value="NZ_PPPD01000001.1"/>
</dbReference>
<evidence type="ECO:0000256" key="1">
    <source>
        <dbReference type="ARBA" id="ARBA00006484"/>
    </source>
</evidence>
<keyword evidence="2" id="KW-0560">Oxidoreductase</keyword>
<evidence type="ECO:0000256" key="2">
    <source>
        <dbReference type="ARBA" id="ARBA00023002"/>
    </source>
</evidence>
<protein>
    <submittedName>
        <fullName evidence="3">Short-chain dehydrogenase</fullName>
    </submittedName>
</protein>
<name>A0A2K3UY56_9DEIO</name>
<dbReference type="Gene3D" id="3.40.50.720">
    <property type="entry name" value="NAD(P)-binding Rossmann-like Domain"/>
    <property type="match status" value="1"/>
</dbReference>
<evidence type="ECO:0000313" key="4">
    <source>
        <dbReference type="Proteomes" id="UP000236379"/>
    </source>
</evidence>
<organism evidence="3 4">
    <name type="scientific">Deinococcus koreensis</name>
    <dbReference type="NCBI Taxonomy" id="2054903"/>
    <lineage>
        <taxon>Bacteria</taxon>
        <taxon>Thermotogati</taxon>
        <taxon>Deinococcota</taxon>
        <taxon>Deinococci</taxon>
        <taxon>Deinococcales</taxon>
        <taxon>Deinococcaceae</taxon>
        <taxon>Deinococcus</taxon>
    </lineage>
</organism>
<dbReference type="InterPro" id="IPR036291">
    <property type="entry name" value="NAD(P)-bd_dom_sf"/>
</dbReference>
<dbReference type="NCBIfam" id="NF009466">
    <property type="entry name" value="PRK12826.1-2"/>
    <property type="match status" value="1"/>
</dbReference>
<dbReference type="SUPFAM" id="SSF51735">
    <property type="entry name" value="NAD(P)-binding Rossmann-fold domains"/>
    <property type="match status" value="1"/>
</dbReference>
<dbReference type="EMBL" id="PPPD01000001">
    <property type="protein sequence ID" value="PNY81456.1"/>
    <property type="molecule type" value="Genomic_DNA"/>
</dbReference>
<dbReference type="PANTHER" id="PTHR24321:SF14">
    <property type="entry name" value="SHORT-CHAIN TYPE DEHYDROGENASE_REDUCTASE BLR2146-RELATED"/>
    <property type="match status" value="1"/>
</dbReference>
<reference evidence="3 4" key="1">
    <citation type="submission" date="2018-01" db="EMBL/GenBank/DDBJ databases">
        <title>Deinococcus koreensis sp. nov., a radiation-resistant bacterium isolated from river water.</title>
        <authorList>
            <person name="Choi A."/>
        </authorList>
    </citation>
    <scope>NUCLEOTIDE SEQUENCE [LARGE SCALE GENOMIC DNA]</scope>
    <source>
        <strain evidence="3 4">SJW1-2</strain>
    </source>
</reference>
<comment type="similarity">
    <text evidence="1">Belongs to the short-chain dehydrogenases/reductases (SDR) family.</text>
</comment>
<dbReference type="FunFam" id="3.40.50.720:FF:000084">
    <property type="entry name" value="Short-chain dehydrogenase reductase"/>
    <property type="match status" value="1"/>
</dbReference>
<evidence type="ECO:0000313" key="3">
    <source>
        <dbReference type="EMBL" id="PNY81456.1"/>
    </source>
</evidence>
<gene>
    <name evidence="3" type="ORF">CVO96_08725</name>
</gene>
<dbReference type="AlphaFoldDB" id="A0A2K3UY56"/>
<dbReference type="InterPro" id="IPR002347">
    <property type="entry name" value="SDR_fam"/>
</dbReference>
<dbReference type="PRINTS" id="PR00080">
    <property type="entry name" value="SDRFAMILY"/>
</dbReference>
<proteinExistence type="inferred from homology"/>
<dbReference type="Proteomes" id="UP000236379">
    <property type="component" value="Unassembled WGS sequence"/>
</dbReference>
<keyword evidence="4" id="KW-1185">Reference proteome</keyword>
<dbReference type="InterPro" id="IPR020904">
    <property type="entry name" value="Sc_DH/Rdtase_CS"/>
</dbReference>
<accession>A0A2K3UY56</accession>
<dbReference type="Pfam" id="PF13561">
    <property type="entry name" value="adh_short_C2"/>
    <property type="match status" value="1"/>
</dbReference>
<dbReference type="CDD" id="cd05233">
    <property type="entry name" value="SDR_c"/>
    <property type="match status" value="1"/>
</dbReference>
<dbReference type="GO" id="GO:0016491">
    <property type="term" value="F:oxidoreductase activity"/>
    <property type="evidence" value="ECO:0007669"/>
    <property type="project" value="UniProtKB-KW"/>
</dbReference>
<dbReference type="PROSITE" id="PS00061">
    <property type="entry name" value="ADH_SHORT"/>
    <property type="match status" value="1"/>
</dbReference>
<dbReference type="PRINTS" id="PR00081">
    <property type="entry name" value="GDHRDH"/>
</dbReference>
<sequence length="273" mass="27521">MTDQRIPALASAVSLEGQVALVTGASSGIGQATAAVLAGAGARVVVADVNVDGGEATAQALRDRGDEAIFLACDVADGAQVQAMMEEAVARFGGLDILVNNAGISGGASLLHELDLETWDQVMAVNLRGPFLCAKYALPQLMARGGAIVNVASTYGLVGAPGAPAYCASKGGVVALTRQLAVDYGPRGVRVNAVCPGYVDTDMGGGRARLGPEGQAAAIARRETAAARQPLGRQAHVDEVARVIVFLATGAASFMTGSIVTVDGGCTTTFNHG</sequence>
<dbReference type="OrthoDB" id="9803333at2"/>